<evidence type="ECO:0000313" key="2">
    <source>
        <dbReference type="Proteomes" id="UP000054279"/>
    </source>
</evidence>
<accession>A0A0C9VKT3</accession>
<dbReference type="EMBL" id="KN837163">
    <property type="protein sequence ID" value="KIJ38136.1"/>
    <property type="molecule type" value="Genomic_DNA"/>
</dbReference>
<organism evidence="1 2">
    <name type="scientific">Sphaerobolus stellatus (strain SS14)</name>
    <dbReference type="NCBI Taxonomy" id="990650"/>
    <lineage>
        <taxon>Eukaryota</taxon>
        <taxon>Fungi</taxon>
        <taxon>Dikarya</taxon>
        <taxon>Basidiomycota</taxon>
        <taxon>Agaricomycotina</taxon>
        <taxon>Agaricomycetes</taxon>
        <taxon>Phallomycetidae</taxon>
        <taxon>Geastrales</taxon>
        <taxon>Sphaerobolaceae</taxon>
        <taxon>Sphaerobolus</taxon>
    </lineage>
</organism>
<sequence length="55" mass="6099">MISLPYITPERAPKLEHRPTLLTHPKANGTLMRTKHVSLAGSSTHDRASSRILLP</sequence>
<name>A0A0C9VKT3_SPHS4</name>
<reference evidence="1 2" key="1">
    <citation type="submission" date="2014-06" db="EMBL/GenBank/DDBJ databases">
        <title>Evolutionary Origins and Diversification of the Mycorrhizal Mutualists.</title>
        <authorList>
            <consortium name="DOE Joint Genome Institute"/>
            <consortium name="Mycorrhizal Genomics Consortium"/>
            <person name="Kohler A."/>
            <person name="Kuo A."/>
            <person name="Nagy L.G."/>
            <person name="Floudas D."/>
            <person name="Copeland A."/>
            <person name="Barry K.W."/>
            <person name="Cichocki N."/>
            <person name="Veneault-Fourrey C."/>
            <person name="LaButti K."/>
            <person name="Lindquist E.A."/>
            <person name="Lipzen A."/>
            <person name="Lundell T."/>
            <person name="Morin E."/>
            <person name="Murat C."/>
            <person name="Riley R."/>
            <person name="Ohm R."/>
            <person name="Sun H."/>
            <person name="Tunlid A."/>
            <person name="Henrissat B."/>
            <person name="Grigoriev I.V."/>
            <person name="Hibbett D.S."/>
            <person name="Martin F."/>
        </authorList>
    </citation>
    <scope>NUCLEOTIDE SEQUENCE [LARGE SCALE GENOMIC DNA]</scope>
    <source>
        <strain evidence="1 2">SS14</strain>
    </source>
</reference>
<dbReference type="Proteomes" id="UP000054279">
    <property type="component" value="Unassembled WGS sequence"/>
</dbReference>
<gene>
    <name evidence="1" type="ORF">M422DRAFT_33473</name>
</gene>
<protein>
    <submittedName>
        <fullName evidence="1">Uncharacterized protein</fullName>
    </submittedName>
</protein>
<proteinExistence type="predicted"/>
<dbReference type="AlphaFoldDB" id="A0A0C9VKT3"/>
<feature type="non-terminal residue" evidence="1">
    <location>
        <position position="55"/>
    </location>
</feature>
<keyword evidence="2" id="KW-1185">Reference proteome</keyword>
<dbReference type="HOGENOM" id="CLU_3038192_0_0_1"/>
<evidence type="ECO:0000313" key="1">
    <source>
        <dbReference type="EMBL" id="KIJ38136.1"/>
    </source>
</evidence>